<evidence type="ECO:0000256" key="1">
    <source>
        <dbReference type="ARBA" id="ARBA00004141"/>
    </source>
</evidence>
<dbReference type="AlphaFoldDB" id="A0A8T4HG14"/>
<keyword evidence="2 5" id="KW-0812">Transmembrane</keyword>
<feature type="domain" description="Major facilitator superfamily (MFS) profile" evidence="6">
    <location>
        <begin position="9"/>
        <end position="446"/>
    </location>
</feature>
<gene>
    <name evidence="7" type="ORF">J5U18_12065</name>
</gene>
<feature type="transmembrane region" description="Helical" evidence="5">
    <location>
        <begin position="324"/>
        <end position="342"/>
    </location>
</feature>
<feature type="transmembrane region" description="Helical" evidence="5">
    <location>
        <begin position="348"/>
        <end position="369"/>
    </location>
</feature>
<protein>
    <submittedName>
        <fullName evidence="7">MFS transporter</fullName>
    </submittedName>
</protein>
<dbReference type="Gene3D" id="1.20.1250.20">
    <property type="entry name" value="MFS general substrate transporter like domains"/>
    <property type="match status" value="2"/>
</dbReference>
<keyword evidence="4 5" id="KW-0472">Membrane</keyword>
<feature type="transmembrane region" description="Helical" evidence="5">
    <location>
        <begin position="103"/>
        <end position="126"/>
    </location>
</feature>
<dbReference type="Proteomes" id="UP000679691">
    <property type="component" value="Unassembled WGS sequence"/>
</dbReference>
<dbReference type="SUPFAM" id="SSF103473">
    <property type="entry name" value="MFS general substrate transporter"/>
    <property type="match status" value="1"/>
</dbReference>
<keyword evidence="3 5" id="KW-1133">Transmembrane helix</keyword>
<sequence length="449" mass="49829">MIGKYRWTICALLFFATTVNYLDRQVLSLLHTQLEEEFSWTNSDYANITAAFQFVYALSMLFAGRIIDHLGTKWGYVIAIVVWSLGAILHAEAIYVGEVTTRLFALVGIGGLSVSVVGFIISRAVLAVGEAGNFPAAIKATAAYFPKEERSLATGIFNSGANVGAILAPLTVPWIAKVWGWEMAFILVGAIGFVWMGFWLLLYEKPEEQKRLSVEELAYIQKDTYIERNIPVEKSENAMSWMQLFSYKQTWAFAFGKFMTDGVWWFFLFWLPSYLKAQYGMNSTEIMLPLAVLYSMTMLGSIGGGWFPAYFLKKGYNAYEGRMRAMFAIALFPLVVLLAQPLGGYSYWIPVFLIGIGASAHQAWSANIFTTVSDMFPKRAIGSVVGIGGMAGGIGGVVVSKVGGALFDYYKTLGSIQTGYTIMFTFCALAYIIAWIVMKMLVPKMKLIS</sequence>
<feature type="transmembrane region" description="Helical" evidence="5">
    <location>
        <begin position="381"/>
        <end position="400"/>
    </location>
</feature>
<dbReference type="PANTHER" id="PTHR11662:SF285">
    <property type="entry name" value="HEXURONATE TRANSPORTER"/>
    <property type="match status" value="1"/>
</dbReference>
<evidence type="ECO:0000256" key="4">
    <source>
        <dbReference type="ARBA" id="ARBA00023136"/>
    </source>
</evidence>
<dbReference type="EMBL" id="JAGKSB010000015">
    <property type="protein sequence ID" value="MBP3944278.1"/>
    <property type="molecule type" value="Genomic_DNA"/>
</dbReference>
<feature type="transmembrane region" description="Helical" evidence="5">
    <location>
        <begin position="48"/>
        <end position="67"/>
    </location>
</feature>
<feature type="transmembrane region" description="Helical" evidence="5">
    <location>
        <begin position="251"/>
        <end position="271"/>
    </location>
</feature>
<feature type="transmembrane region" description="Helical" evidence="5">
    <location>
        <begin position="156"/>
        <end position="176"/>
    </location>
</feature>
<dbReference type="InterPro" id="IPR020846">
    <property type="entry name" value="MFS_dom"/>
</dbReference>
<proteinExistence type="predicted"/>
<evidence type="ECO:0000256" key="2">
    <source>
        <dbReference type="ARBA" id="ARBA00022692"/>
    </source>
</evidence>
<dbReference type="InterPro" id="IPR011701">
    <property type="entry name" value="MFS"/>
</dbReference>
<dbReference type="InterPro" id="IPR036259">
    <property type="entry name" value="MFS_trans_sf"/>
</dbReference>
<comment type="caution">
    <text evidence="7">The sequence shown here is derived from an EMBL/GenBank/DDBJ whole genome shotgun (WGS) entry which is preliminary data.</text>
</comment>
<name>A0A8T4HG14_9SPHI</name>
<feature type="transmembrane region" description="Helical" evidence="5">
    <location>
        <begin position="291"/>
        <end position="312"/>
    </location>
</feature>
<evidence type="ECO:0000313" key="7">
    <source>
        <dbReference type="EMBL" id="MBP3944278.1"/>
    </source>
</evidence>
<feature type="transmembrane region" description="Helical" evidence="5">
    <location>
        <begin position="420"/>
        <end position="442"/>
    </location>
</feature>
<accession>A0A8T4HG14</accession>
<dbReference type="Pfam" id="PF07690">
    <property type="entry name" value="MFS_1"/>
    <property type="match status" value="1"/>
</dbReference>
<dbReference type="PANTHER" id="PTHR11662">
    <property type="entry name" value="SOLUTE CARRIER FAMILY 17"/>
    <property type="match status" value="1"/>
</dbReference>
<evidence type="ECO:0000259" key="6">
    <source>
        <dbReference type="PROSITE" id="PS50850"/>
    </source>
</evidence>
<dbReference type="RefSeq" id="WP_353547786.1">
    <property type="nucleotide sequence ID" value="NZ_JAGKSB010000015.1"/>
</dbReference>
<dbReference type="GO" id="GO:0016020">
    <property type="term" value="C:membrane"/>
    <property type="evidence" value="ECO:0007669"/>
    <property type="project" value="UniProtKB-SubCell"/>
</dbReference>
<evidence type="ECO:0000256" key="5">
    <source>
        <dbReference type="SAM" id="Phobius"/>
    </source>
</evidence>
<keyword evidence="8" id="KW-1185">Reference proteome</keyword>
<dbReference type="CDD" id="cd17319">
    <property type="entry name" value="MFS_ExuT_GudP_like"/>
    <property type="match status" value="1"/>
</dbReference>
<evidence type="ECO:0000313" key="8">
    <source>
        <dbReference type="Proteomes" id="UP000679691"/>
    </source>
</evidence>
<evidence type="ECO:0000256" key="3">
    <source>
        <dbReference type="ARBA" id="ARBA00022989"/>
    </source>
</evidence>
<dbReference type="PROSITE" id="PS50850">
    <property type="entry name" value="MFS"/>
    <property type="match status" value="1"/>
</dbReference>
<comment type="subcellular location">
    <subcellularLocation>
        <location evidence="1">Membrane</location>
        <topology evidence="1">Multi-pass membrane protein</topology>
    </subcellularLocation>
</comment>
<dbReference type="GO" id="GO:0015134">
    <property type="term" value="F:hexuronate transmembrane transporter activity"/>
    <property type="evidence" value="ECO:0007669"/>
    <property type="project" value="TreeGrafter"/>
</dbReference>
<dbReference type="InterPro" id="IPR050382">
    <property type="entry name" value="MFS_Na/Anion_cotransporter"/>
</dbReference>
<feature type="transmembrane region" description="Helical" evidence="5">
    <location>
        <begin position="182"/>
        <end position="203"/>
    </location>
</feature>
<organism evidence="7 8">
    <name type="scientific">Rhinopithecimicrobium faecis</name>
    <dbReference type="NCBI Taxonomy" id="2820698"/>
    <lineage>
        <taxon>Bacteria</taxon>
        <taxon>Pseudomonadati</taxon>
        <taxon>Bacteroidota</taxon>
        <taxon>Sphingobacteriia</taxon>
        <taxon>Sphingobacteriales</taxon>
        <taxon>Sphingobacteriaceae</taxon>
        <taxon>Rhinopithecimicrobium</taxon>
    </lineage>
</organism>
<feature type="transmembrane region" description="Helical" evidence="5">
    <location>
        <begin position="74"/>
        <end position="97"/>
    </location>
</feature>
<reference evidence="7" key="1">
    <citation type="submission" date="2021-03" db="EMBL/GenBank/DDBJ databases">
        <authorList>
            <person name="Lu T."/>
            <person name="Wang Q."/>
            <person name="Han X."/>
        </authorList>
    </citation>
    <scope>NUCLEOTIDE SEQUENCE</scope>
    <source>
        <strain evidence="7">WQ 2009</strain>
    </source>
</reference>